<evidence type="ECO:0000313" key="2">
    <source>
        <dbReference type="Proteomes" id="UP001157418"/>
    </source>
</evidence>
<name>A0AAU9MMG0_9ASTR</name>
<protein>
    <submittedName>
        <fullName evidence="1">Uncharacterized protein</fullName>
    </submittedName>
</protein>
<reference evidence="1 2" key="1">
    <citation type="submission" date="2022-01" db="EMBL/GenBank/DDBJ databases">
        <authorList>
            <person name="Xiong W."/>
            <person name="Schranz E."/>
        </authorList>
    </citation>
    <scope>NUCLEOTIDE SEQUENCE [LARGE SCALE GENOMIC DNA]</scope>
</reference>
<organism evidence="1 2">
    <name type="scientific">Lactuca virosa</name>
    <dbReference type="NCBI Taxonomy" id="75947"/>
    <lineage>
        <taxon>Eukaryota</taxon>
        <taxon>Viridiplantae</taxon>
        <taxon>Streptophyta</taxon>
        <taxon>Embryophyta</taxon>
        <taxon>Tracheophyta</taxon>
        <taxon>Spermatophyta</taxon>
        <taxon>Magnoliopsida</taxon>
        <taxon>eudicotyledons</taxon>
        <taxon>Gunneridae</taxon>
        <taxon>Pentapetalae</taxon>
        <taxon>asterids</taxon>
        <taxon>campanulids</taxon>
        <taxon>Asterales</taxon>
        <taxon>Asteraceae</taxon>
        <taxon>Cichorioideae</taxon>
        <taxon>Cichorieae</taxon>
        <taxon>Lactucinae</taxon>
        <taxon>Lactuca</taxon>
    </lineage>
</organism>
<comment type="caution">
    <text evidence="1">The sequence shown here is derived from an EMBL/GenBank/DDBJ whole genome shotgun (WGS) entry which is preliminary data.</text>
</comment>
<proteinExistence type="predicted"/>
<keyword evidence="2" id="KW-1185">Reference proteome</keyword>
<dbReference type="AlphaFoldDB" id="A0AAU9MMG0"/>
<dbReference type="EMBL" id="CAKMRJ010002223">
    <property type="protein sequence ID" value="CAH1427334.1"/>
    <property type="molecule type" value="Genomic_DNA"/>
</dbReference>
<evidence type="ECO:0000313" key="1">
    <source>
        <dbReference type="EMBL" id="CAH1427334.1"/>
    </source>
</evidence>
<accession>A0AAU9MMG0</accession>
<gene>
    <name evidence="1" type="ORF">LVIROSA_LOCUS14348</name>
</gene>
<sequence>MKRIQRALSMSSETLEVKAPPSSRFNNFTTPSSTSITYLLDLTSNPIGLSLKSNSHLIAFAKSPFPSLNSGTSSLMFKSAFHAFITKASLTEIQVIVSTPFDFSSLDFSTNLGRCF</sequence>
<dbReference type="Proteomes" id="UP001157418">
    <property type="component" value="Unassembled WGS sequence"/>
</dbReference>